<comment type="subcellular location">
    <subcellularLocation>
        <location evidence="1">Endomembrane system</location>
        <topology evidence="1">Multi-pass membrane protein</topology>
    </subcellularLocation>
    <subcellularLocation>
        <location evidence="3">Endoplasmic reticulum membrane</location>
    </subcellularLocation>
    <subcellularLocation>
        <location evidence="2">Nucleus envelope</location>
    </subcellularLocation>
</comment>
<feature type="compositionally biased region" description="Basic residues" evidence="10">
    <location>
        <begin position="1"/>
        <end position="14"/>
    </location>
</feature>
<evidence type="ECO:0000256" key="2">
    <source>
        <dbReference type="ARBA" id="ARBA00004259"/>
    </source>
</evidence>
<gene>
    <name evidence="12" type="ORF">CTEN210_02496</name>
</gene>
<dbReference type="AlphaFoldDB" id="A0AAD3H0F3"/>
<protein>
    <submittedName>
        <fullName evidence="12">Uncharacterized protein</fullName>
    </submittedName>
</protein>
<keyword evidence="13" id="KW-1185">Reference proteome</keyword>
<dbReference type="GO" id="GO:0071763">
    <property type="term" value="P:nuclear membrane organization"/>
    <property type="evidence" value="ECO:0007669"/>
    <property type="project" value="TreeGrafter"/>
</dbReference>
<evidence type="ECO:0000256" key="1">
    <source>
        <dbReference type="ARBA" id="ARBA00004127"/>
    </source>
</evidence>
<keyword evidence="6" id="KW-0256">Endoplasmic reticulum</keyword>
<feature type="transmembrane region" description="Helical" evidence="11">
    <location>
        <begin position="35"/>
        <end position="55"/>
    </location>
</feature>
<keyword evidence="9" id="KW-0539">Nucleus</keyword>
<evidence type="ECO:0000256" key="11">
    <source>
        <dbReference type="SAM" id="Phobius"/>
    </source>
</evidence>
<proteinExistence type="inferred from homology"/>
<evidence type="ECO:0000313" key="12">
    <source>
        <dbReference type="EMBL" id="GFH46022.1"/>
    </source>
</evidence>
<evidence type="ECO:0000256" key="7">
    <source>
        <dbReference type="ARBA" id="ARBA00022989"/>
    </source>
</evidence>
<name>A0AAD3H0F3_9STRA</name>
<organism evidence="12 13">
    <name type="scientific">Chaetoceros tenuissimus</name>
    <dbReference type="NCBI Taxonomy" id="426638"/>
    <lineage>
        <taxon>Eukaryota</taxon>
        <taxon>Sar</taxon>
        <taxon>Stramenopiles</taxon>
        <taxon>Ochrophyta</taxon>
        <taxon>Bacillariophyta</taxon>
        <taxon>Coscinodiscophyceae</taxon>
        <taxon>Chaetocerotophycidae</taxon>
        <taxon>Chaetocerotales</taxon>
        <taxon>Chaetocerotaceae</taxon>
        <taxon>Chaetoceros</taxon>
    </lineage>
</organism>
<keyword evidence="5 11" id="KW-0812">Transmembrane</keyword>
<dbReference type="Proteomes" id="UP001054902">
    <property type="component" value="Unassembled WGS sequence"/>
</dbReference>
<feature type="transmembrane region" description="Helical" evidence="11">
    <location>
        <begin position="385"/>
        <end position="404"/>
    </location>
</feature>
<dbReference type="GO" id="GO:0006629">
    <property type="term" value="P:lipid metabolic process"/>
    <property type="evidence" value="ECO:0007669"/>
    <property type="project" value="TreeGrafter"/>
</dbReference>
<evidence type="ECO:0000256" key="9">
    <source>
        <dbReference type="ARBA" id="ARBA00023242"/>
    </source>
</evidence>
<comment type="similarity">
    <text evidence="4">Belongs to the TMEM43 family.</text>
</comment>
<feature type="transmembrane region" description="Helical" evidence="11">
    <location>
        <begin position="416"/>
        <end position="434"/>
    </location>
</feature>
<evidence type="ECO:0000256" key="6">
    <source>
        <dbReference type="ARBA" id="ARBA00022824"/>
    </source>
</evidence>
<accession>A0AAD3H0F3</accession>
<evidence type="ECO:0000256" key="3">
    <source>
        <dbReference type="ARBA" id="ARBA00004586"/>
    </source>
</evidence>
<dbReference type="PANTHER" id="PTHR13416">
    <property type="match status" value="1"/>
</dbReference>
<evidence type="ECO:0000256" key="8">
    <source>
        <dbReference type="ARBA" id="ARBA00023136"/>
    </source>
</evidence>
<dbReference type="InterPro" id="IPR012430">
    <property type="entry name" value="TMEM43_fam"/>
</dbReference>
<keyword evidence="7 11" id="KW-1133">Transmembrane helix</keyword>
<dbReference type="GO" id="GO:0005637">
    <property type="term" value="C:nuclear inner membrane"/>
    <property type="evidence" value="ECO:0007669"/>
    <property type="project" value="TreeGrafter"/>
</dbReference>
<comment type="caution">
    <text evidence="12">The sequence shown here is derived from an EMBL/GenBank/DDBJ whole genome shotgun (WGS) entry which is preliminary data.</text>
</comment>
<dbReference type="PANTHER" id="PTHR13416:SF2">
    <property type="entry name" value="TRANSMEMBRANE PROTEIN 43"/>
    <property type="match status" value="1"/>
</dbReference>
<feature type="region of interest" description="Disordered" evidence="10">
    <location>
        <begin position="1"/>
        <end position="30"/>
    </location>
</feature>
<dbReference type="Pfam" id="PF07787">
    <property type="entry name" value="TMEM43"/>
    <property type="match status" value="2"/>
</dbReference>
<keyword evidence="8 11" id="KW-0472">Membrane</keyword>
<sequence>MNSIPVHRRGRKYFRPGPRYPSNRHHEHPRRRGGFWSWLVTSIIIVLPSLLFIHMENKRFETAQALNEILNGTIVDLSSSANVSAGDIVHISDHISSSVGDDSLQITIENALTMERRTEYCQWEEIRTERCETCSLTVRDSEGNSVQEHYDCNCVIQYDYYKSWRPYLINSFFFDQPAAHHNPTRNPLPSSKFISTNAKLGYKGKSKYEVLIDPNILTGKVKGTAFRPVKWIRNGTPPMPSFWNRWIPDRSRYEDIADLKHFVFHNGNEFVYVGDGYFFSPYETSKMGNRLKIFGRYLEGSLFDWQIGDLFPSCQAGDIRFRYFVQDPSSVSVLAQIDRVEGRKIVLIPIRSSNNQTLNMIHSGYLGPYAMIEAQDSESKGIANFFRFLSFVWSLVVVYRLIYITGMEFVLFKEKVVAVASLWTLFSSLLWIKVWGISTIKSMLVTVSSMLLLHFKQSLTSKSTRIKRKGSTNNKFKDATWTDYTEFKEQ</sequence>
<reference evidence="12 13" key="1">
    <citation type="journal article" date="2021" name="Sci. Rep.">
        <title>The genome of the diatom Chaetoceros tenuissimus carries an ancient integrated fragment of an extant virus.</title>
        <authorList>
            <person name="Hongo Y."/>
            <person name="Kimura K."/>
            <person name="Takaki Y."/>
            <person name="Yoshida Y."/>
            <person name="Baba S."/>
            <person name="Kobayashi G."/>
            <person name="Nagasaki K."/>
            <person name="Hano T."/>
            <person name="Tomaru Y."/>
        </authorList>
    </citation>
    <scope>NUCLEOTIDE SEQUENCE [LARGE SCALE GENOMIC DNA]</scope>
    <source>
        <strain evidence="12 13">NIES-3715</strain>
    </source>
</reference>
<dbReference type="GO" id="GO:0005789">
    <property type="term" value="C:endoplasmic reticulum membrane"/>
    <property type="evidence" value="ECO:0007669"/>
    <property type="project" value="UniProtKB-SubCell"/>
</dbReference>
<evidence type="ECO:0000256" key="5">
    <source>
        <dbReference type="ARBA" id="ARBA00022692"/>
    </source>
</evidence>
<evidence type="ECO:0000313" key="13">
    <source>
        <dbReference type="Proteomes" id="UP001054902"/>
    </source>
</evidence>
<evidence type="ECO:0000256" key="4">
    <source>
        <dbReference type="ARBA" id="ARBA00006627"/>
    </source>
</evidence>
<dbReference type="EMBL" id="BLLK01000022">
    <property type="protein sequence ID" value="GFH46022.1"/>
    <property type="molecule type" value="Genomic_DNA"/>
</dbReference>
<evidence type="ECO:0000256" key="10">
    <source>
        <dbReference type="SAM" id="MobiDB-lite"/>
    </source>
</evidence>